<evidence type="ECO:0000256" key="3">
    <source>
        <dbReference type="ARBA" id="ARBA00022676"/>
    </source>
</evidence>
<feature type="transmembrane region" description="Helical" evidence="8">
    <location>
        <begin position="355"/>
        <end position="375"/>
    </location>
</feature>
<evidence type="ECO:0000313" key="10">
    <source>
        <dbReference type="EMBL" id="OGK42174.1"/>
    </source>
</evidence>
<feature type="transmembrane region" description="Helical" evidence="8">
    <location>
        <begin position="173"/>
        <end position="202"/>
    </location>
</feature>
<keyword evidence="7 8" id="KW-0472">Membrane</keyword>
<keyword evidence="3" id="KW-0328">Glycosyltransferase</keyword>
<proteinExistence type="predicted"/>
<organism evidence="10 11">
    <name type="scientific">Candidatus Roizmanbacteria bacterium RIFCSPLOWO2_01_FULL_37_12</name>
    <dbReference type="NCBI Taxonomy" id="1802056"/>
    <lineage>
        <taxon>Bacteria</taxon>
        <taxon>Candidatus Roizmaniibacteriota</taxon>
    </lineage>
</organism>
<evidence type="ECO:0000256" key="6">
    <source>
        <dbReference type="ARBA" id="ARBA00022989"/>
    </source>
</evidence>
<keyword evidence="4" id="KW-0808">Transferase</keyword>
<comment type="subcellular location">
    <subcellularLocation>
        <location evidence="1">Cell membrane</location>
        <topology evidence="1">Multi-pass membrane protein</topology>
    </subcellularLocation>
</comment>
<evidence type="ECO:0000256" key="2">
    <source>
        <dbReference type="ARBA" id="ARBA00022475"/>
    </source>
</evidence>
<feature type="transmembrane region" description="Helical" evidence="8">
    <location>
        <begin position="300"/>
        <end position="318"/>
    </location>
</feature>
<dbReference type="InterPro" id="IPR050297">
    <property type="entry name" value="LipidA_mod_glycosyltrf_83"/>
</dbReference>
<dbReference type="Proteomes" id="UP000177698">
    <property type="component" value="Unassembled WGS sequence"/>
</dbReference>
<evidence type="ECO:0000259" key="9">
    <source>
        <dbReference type="Pfam" id="PF13231"/>
    </source>
</evidence>
<dbReference type="GO" id="GO:0009103">
    <property type="term" value="P:lipopolysaccharide biosynthetic process"/>
    <property type="evidence" value="ECO:0007669"/>
    <property type="project" value="UniProtKB-ARBA"/>
</dbReference>
<dbReference type="PANTHER" id="PTHR33908">
    <property type="entry name" value="MANNOSYLTRANSFERASE YKCB-RELATED"/>
    <property type="match status" value="1"/>
</dbReference>
<evidence type="ECO:0000256" key="1">
    <source>
        <dbReference type="ARBA" id="ARBA00004651"/>
    </source>
</evidence>
<feature type="transmembrane region" description="Helical" evidence="8">
    <location>
        <begin position="325"/>
        <end position="343"/>
    </location>
</feature>
<evidence type="ECO:0000256" key="4">
    <source>
        <dbReference type="ARBA" id="ARBA00022679"/>
    </source>
</evidence>
<keyword evidence="6 8" id="KW-1133">Transmembrane helix</keyword>
<feature type="transmembrane region" description="Helical" evidence="8">
    <location>
        <begin position="274"/>
        <end position="294"/>
    </location>
</feature>
<dbReference type="InterPro" id="IPR038731">
    <property type="entry name" value="RgtA/B/C-like"/>
</dbReference>
<evidence type="ECO:0000313" key="11">
    <source>
        <dbReference type="Proteomes" id="UP000177698"/>
    </source>
</evidence>
<dbReference type="PANTHER" id="PTHR33908:SF11">
    <property type="entry name" value="MEMBRANE PROTEIN"/>
    <property type="match status" value="1"/>
</dbReference>
<dbReference type="STRING" id="1802056.A2954_04125"/>
<comment type="caution">
    <text evidence="10">The sequence shown here is derived from an EMBL/GenBank/DDBJ whole genome shotgun (WGS) entry which is preliminary data.</text>
</comment>
<protein>
    <recommendedName>
        <fullName evidence="9">Glycosyltransferase RgtA/B/C/D-like domain-containing protein</fullName>
    </recommendedName>
</protein>
<gene>
    <name evidence="10" type="ORF">A2954_04125</name>
</gene>
<evidence type="ECO:0000256" key="8">
    <source>
        <dbReference type="SAM" id="Phobius"/>
    </source>
</evidence>
<feature type="transmembrane region" description="Helical" evidence="8">
    <location>
        <begin position="208"/>
        <end position="228"/>
    </location>
</feature>
<feature type="transmembrane region" description="Helical" evidence="8">
    <location>
        <begin position="76"/>
        <end position="94"/>
    </location>
</feature>
<accession>A0A1F7IFN7</accession>
<feature type="transmembrane region" description="Helical" evidence="8">
    <location>
        <begin position="129"/>
        <end position="152"/>
    </location>
</feature>
<dbReference type="AlphaFoldDB" id="A0A1F7IFN7"/>
<feature type="domain" description="Glycosyltransferase RgtA/B/C/D-like" evidence="9">
    <location>
        <begin position="56"/>
        <end position="227"/>
    </location>
</feature>
<evidence type="ECO:0000256" key="7">
    <source>
        <dbReference type="ARBA" id="ARBA00023136"/>
    </source>
</evidence>
<dbReference type="Pfam" id="PF13231">
    <property type="entry name" value="PMT_2"/>
    <property type="match status" value="1"/>
</dbReference>
<dbReference type="GO" id="GO:0016763">
    <property type="term" value="F:pentosyltransferase activity"/>
    <property type="evidence" value="ECO:0007669"/>
    <property type="project" value="TreeGrafter"/>
</dbReference>
<feature type="transmembrane region" description="Helical" evidence="8">
    <location>
        <begin position="106"/>
        <end position="123"/>
    </location>
</feature>
<dbReference type="GO" id="GO:0005886">
    <property type="term" value="C:plasma membrane"/>
    <property type="evidence" value="ECO:0007669"/>
    <property type="project" value="UniProtKB-SubCell"/>
</dbReference>
<name>A0A1F7IFN7_9BACT</name>
<dbReference type="EMBL" id="MGAG01000003">
    <property type="protein sequence ID" value="OGK42174.1"/>
    <property type="molecule type" value="Genomic_DNA"/>
</dbReference>
<keyword evidence="5 8" id="KW-0812">Transmembrane</keyword>
<reference evidence="10 11" key="1">
    <citation type="journal article" date="2016" name="Nat. Commun.">
        <title>Thousands of microbial genomes shed light on interconnected biogeochemical processes in an aquifer system.</title>
        <authorList>
            <person name="Anantharaman K."/>
            <person name="Brown C.T."/>
            <person name="Hug L.A."/>
            <person name="Sharon I."/>
            <person name="Castelle C.J."/>
            <person name="Probst A.J."/>
            <person name="Thomas B.C."/>
            <person name="Singh A."/>
            <person name="Wilkins M.J."/>
            <person name="Karaoz U."/>
            <person name="Brodie E.L."/>
            <person name="Williams K.H."/>
            <person name="Hubbard S.S."/>
            <person name="Banfield J.F."/>
        </authorList>
    </citation>
    <scope>NUCLEOTIDE SEQUENCE [LARGE SCALE GENOMIC DNA]</scope>
</reference>
<sequence>MLKNKKILLIIFFVAFLIRLIAINQSLWLDEATTARVVRDFGFTQIVSGFSPNDFHPPLYYLLMKAWTNIFNYSEIALRMPSVIFNLLAGYFVYLLGKKIKNEDTGLWAAAFFLFNPLIVYYSQEARMYMTATFLLTAALYFCFAVCHAELVSASAFSKTRSRNKFGMTKEVILFNIFAILSFVTFYGSIFLIIPMYLYLLYRKQYKYFLISFLSIIFSFLILSPLLYQQFTNAKEQLQLVPNWKQVLGKTNLKNLLLIPIKFSIGRISFEPKWLYWSIAGFWTSIVWFFAIKGGFKNKFLMFVIIGSLGLATVMSLLTPLLQYFRFLYLIPVLCLLIALGSAKFHRVKLGSSRFVGKWLVLTGFLAFSFAYLLIPNFHREDWKSLTKSLPRKPEIYMITSSADPIKYYKSDLKIKDLKNIPKKINKKEFFVLPYTADIHGVNYRKRLAEQKFSLVEKKAYRGIILERWRRYNAM</sequence>
<keyword evidence="2" id="KW-1003">Cell membrane</keyword>
<evidence type="ECO:0000256" key="5">
    <source>
        <dbReference type="ARBA" id="ARBA00022692"/>
    </source>
</evidence>